<dbReference type="CDD" id="cd00086">
    <property type="entry name" value="homeodomain"/>
    <property type="match status" value="1"/>
</dbReference>
<comment type="subcellular location">
    <subcellularLocation>
        <location evidence="1 2">Nucleus</location>
    </subcellularLocation>
</comment>
<name>A0A834IY94_VESGE</name>
<dbReference type="EMBL" id="JACSDZ010000025">
    <property type="protein sequence ID" value="KAF7379198.1"/>
    <property type="molecule type" value="Genomic_DNA"/>
</dbReference>
<feature type="region of interest" description="Disordered" evidence="3">
    <location>
        <begin position="1"/>
        <end position="51"/>
    </location>
</feature>
<organism evidence="5 6">
    <name type="scientific">Vespula germanica</name>
    <name type="common">German yellow jacket</name>
    <name type="synonym">Paravespula germanica</name>
    <dbReference type="NCBI Taxonomy" id="30212"/>
    <lineage>
        <taxon>Eukaryota</taxon>
        <taxon>Metazoa</taxon>
        <taxon>Ecdysozoa</taxon>
        <taxon>Arthropoda</taxon>
        <taxon>Hexapoda</taxon>
        <taxon>Insecta</taxon>
        <taxon>Pterygota</taxon>
        <taxon>Neoptera</taxon>
        <taxon>Endopterygota</taxon>
        <taxon>Hymenoptera</taxon>
        <taxon>Apocrita</taxon>
        <taxon>Aculeata</taxon>
        <taxon>Vespoidea</taxon>
        <taxon>Vespidae</taxon>
        <taxon>Vespinae</taxon>
        <taxon>Vespula</taxon>
    </lineage>
</organism>
<evidence type="ECO:0000256" key="3">
    <source>
        <dbReference type="SAM" id="MobiDB-lite"/>
    </source>
</evidence>
<dbReference type="GO" id="GO:0003677">
    <property type="term" value="F:DNA binding"/>
    <property type="evidence" value="ECO:0007669"/>
    <property type="project" value="UniProtKB-UniRule"/>
</dbReference>
<keyword evidence="2" id="KW-0238">DNA-binding</keyword>
<feature type="compositionally biased region" description="Low complexity" evidence="3">
    <location>
        <begin position="148"/>
        <end position="158"/>
    </location>
</feature>
<dbReference type="AlphaFoldDB" id="A0A834IY94"/>
<proteinExistence type="predicted"/>
<feature type="compositionally biased region" description="Basic and acidic residues" evidence="3">
    <location>
        <begin position="39"/>
        <end position="49"/>
    </location>
</feature>
<dbReference type="InterPro" id="IPR009057">
    <property type="entry name" value="Homeodomain-like_sf"/>
</dbReference>
<feature type="compositionally biased region" description="Pro residues" evidence="3">
    <location>
        <begin position="137"/>
        <end position="147"/>
    </location>
</feature>
<dbReference type="PROSITE" id="PS50071">
    <property type="entry name" value="HOMEOBOX_2"/>
    <property type="match status" value="1"/>
</dbReference>
<evidence type="ECO:0000313" key="5">
    <source>
        <dbReference type="EMBL" id="KAF7379198.1"/>
    </source>
</evidence>
<protein>
    <recommendedName>
        <fullName evidence="4">Homeobox domain-containing protein</fullName>
    </recommendedName>
</protein>
<feature type="compositionally biased region" description="Gly residues" evidence="3">
    <location>
        <begin position="210"/>
        <end position="233"/>
    </location>
</feature>
<gene>
    <name evidence="5" type="ORF">HZH68_017043</name>
</gene>
<dbReference type="Proteomes" id="UP000617340">
    <property type="component" value="Unassembled WGS sequence"/>
</dbReference>
<feature type="region of interest" description="Disordered" evidence="3">
    <location>
        <begin position="171"/>
        <end position="246"/>
    </location>
</feature>
<feature type="DNA-binding region" description="Homeobox" evidence="2">
    <location>
        <begin position="49"/>
        <end position="73"/>
    </location>
</feature>
<reference evidence="5" key="1">
    <citation type="journal article" date="2020" name="G3 (Bethesda)">
        <title>High-Quality Assemblies for Three Invasive Social Wasps from the &lt;i&gt;Vespula&lt;/i&gt; Genus.</title>
        <authorList>
            <person name="Harrop T.W.R."/>
            <person name="Guhlin J."/>
            <person name="McLaughlin G.M."/>
            <person name="Permina E."/>
            <person name="Stockwell P."/>
            <person name="Gilligan J."/>
            <person name="Le Lec M.F."/>
            <person name="Gruber M.A.M."/>
            <person name="Quinn O."/>
            <person name="Lovegrove M."/>
            <person name="Duncan E.J."/>
            <person name="Remnant E.J."/>
            <person name="Van Eeckhoven J."/>
            <person name="Graham B."/>
            <person name="Knapp R.A."/>
            <person name="Langford K.W."/>
            <person name="Kronenberg Z."/>
            <person name="Press M.O."/>
            <person name="Eacker S.M."/>
            <person name="Wilson-Rankin E.E."/>
            <person name="Purcell J."/>
            <person name="Lester P.J."/>
            <person name="Dearden P.K."/>
        </authorList>
    </citation>
    <scope>NUCLEOTIDE SEQUENCE</scope>
    <source>
        <strain evidence="5">Linc-1</strain>
    </source>
</reference>
<evidence type="ECO:0000256" key="2">
    <source>
        <dbReference type="PROSITE-ProRule" id="PRU00108"/>
    </source>
</evidence>
<feature type="compositionally biased region" description="Low complexity" evidence="3">
    <location>
        <begin position="7"/>
        <end position="18"/>
    </location>
</feature>
<evidence type="ECO:0000313" key="6">
    <source>
        <dbReference type="Proteomes" id="UP000617340"/>
    </source>
</evidence>
<keyword evidence="2" id="KW-0539">Nucleus</keyword>
<feature type="domain" description="Homeobox" evidence="4">
    <location>
        <begin position="47"/>
        <end position="72"/>
    </location>
</feature>
<keyword evidence="6" id="KW-1185">Reference proteome</keyword>
<evidence type="ECO:0000259" key="4">
    <source>
        <dbReference type="PROSITE" id="PS50071"/>
    </source>
</evidence>
<comment type="caution">
    <text evidence="5">The sequence shown here is derived from an EMBL/GenBank/DDBJ whole genome shotgun (WGS) entry which is preliminary data.</text>
</comment>
<accession>A0A834IY94</accession>
<dbReference type="SUPFAM" id="SSF46689">
    <property type="entry name" value="Homeodomain-like"/>
    <property type="match status" value="1"/>
</dbReference>
<dbReference type="InterPro" id="IPR001356">
    <property type="entry name" value="HD"/>
</dbReference>
<feature type="region of interest" description="Disordered" evidence="3">
    <location>
        <begin position="137"/>
        <end position="158"/>
    </location>
</feature>
<sequence>MPGAGGQPPQQRTTFRPPWVKDGGPNPLPMPTAPWTLNSRRDSKSKAEEPPAFTKVTLKVWFQNKRSKERRLKQLTSIGRSPYYAGSRKIRGFPLNLNPALGGEDGPPPSFAYFGDKFEFGYGSPVTFHPEFFGAHPPPHPHGPPFAGPGNPGLDPASLAGMAAAVAVTGEYPPPGAGGGPPEFLTGPPGQGPPAPTGGSPGEFLAPSGGAQGNPSGGGNGGGPGGGGGGGGFLEPHQMQSEGLAW</sequence>
<evidence type="ECO:0000256" key="1">
    <source>
        <dbReference type="ARBA" id="ARBA00004123"/>
    </source>
</evidence>
<dbReference type="GO" id="GO:0005634">
    <property type="term" value="C:nucleus"/>
    <property type="evidence" value="ECO:0007669"/>
    <property type="project" value="UniProtKB-SubCell"/>
</dbReference>
<keyword evidence="2" id="KW-0371">Homeobox</keyword>